<evidence type="ECO:0000313" key="1">
    <source>
        <dbReference type="EMBL" id="JAH77153.1"/>
    </source>
</evidence>
<protein>
    <submittedName>
        <fullName evidence="1">Uncharacterized protein</fullName>
    </submittedName>
</protein>
<sequence length="36" mass="4200">MFIHDLRDYITSINVVEHLDKLANIPTDEMPESLTQ</sequence>
<organism evidence="1">
    <name type="scientific">Anguilla anguilla</name>
    <name type="common">European freshwater eel</name>
    <name type="synonym">Muraena anguilla</name>
    <dbReference type="NCBI Taxonomy" id="7936"/>
    <lineage>
        <taxon>Eukaryota</taxon>
        <taxon>Metazoa</taxon>
        <taxon>Chordata</taxon>
        <taxon>Craniata</taxon>
        <taxon>Vertebrata</taxon>
        <taxon>Euteleostomi</taxon>
        <taxon>Actinopterygii</taxon>
        <taxon>Neopterygii</taxon>
        <taxon>Teleostei</taxon>
        <taxon>Anguilliformes</taxon>
        <taxon>Anguillidae</taxon>
        <taxon>Anguilla</taxon>
    </lineage>
</organism>
<name>A0A0E9VIU1_ANGAN</name>
<reference evidence="1" key="1">
    <citation type="submission" date="2014-11" db="EMBL/GenBank/DDBJ databases">
        <authorList>
            <person name="Amaro Gonzalez C."/>
        </authorList>
    </citation>
    <scope>NUCLEOTIDE SEQUENCE</scope>
</reference>
<proteinExistence type="predicted"/>
<accession>A0A0E9VIU1</accession>
<dbReference type="EMBL" id="GBXM01031424">
    <property type="protein sequence ID" value="JAH77153.1"/>
    <property type="molecule type" value="Transcribed_RNA"/>
</dbReference>
<dbReference type="AlphaFoldDB" id="A0A0E9VIU1"/>
<reference evidence="1" key="2">
    <citation type="journal article" date="2015" name="Fish Shellfish Immunol.">
        <title>Early steps in the European eel (Anguilla anguilla)-Vibrio vulnificus interaction in the gills: Role of the RtxA13 toxin.</title>
        <authorList>
            <person name="Callol A."/>
            <person name="Pajuelo D."/>
            <person name="Ebbesson L."/>
            <person name="Teles M."/>
            <person name="MacKenzie S."/>
            <person name="Amaro C."/>
        </authorList>
    </citation>
    <scope>NUCLEOTIDE SEQUENCE</scope>
</reference>